<sequence length="94" mass="10674">MVPSDDSSMIDQVLTHRGGTRLTLSLLVMEVARRLDLSLKPVQLPGCLLLALDLEGVELAGWVEPRRFLWLWLDELKQSYLDSHQMSQALCVVR</sequence>
<evidence type="ECO:0000259" key="1">
    <source>
        <dbReference type="Pfam" id="PF13369"/>
    </source>
</evidence>
<comment type="caution">
    <text evidence="2">The sequence shown here is derived from an EMBL/GenBank/DDBJ whole genome shotgun (WGS) entry which is preliminary data.</text>
</comment>
<dbReference type="AlphaFoldDB" id="A0A699ZK46"/>
<name>A0A699ZK46_HAELA</name>
<dbReference type="InterPro" id="IPR032698">
    <property type="entry name" value="SirB1_N"/>
</dbReference>
<evidence type="ECO:0000313" key="3">
    <source>
        <dbReference type="Proteomes" id="UP000485058"/>
    </source>
</evidence>
<proteinExistence type="predicted"/>
<evidence type="ECO:0000313" key="2">
    <source>
        <dbReference type="EMBL" id="GFH18928.1"/>
    </source>
</evidence>
<dbReference type="Pfam" id="PF13369">
    <property type="entry name" value="Transglut_core2"/>
    <property type="match status" value="1"/>
</dbReference>
<feature type="domain" description="Protein SirB1 N-terminal" evidence="1">
    <location>
        <begin position="6"/>
        <end position="58"/>
    </location>
</feature>
<protein>
    <submittedName>
        <fullName evidence="2">Transglutaminase-like superfamily</fullName>
    </submittedName>
</protein>
<feature type="non-terminal residue" evidence="2">
    <location>
        <position position="1"/>
    </location>
</feature>
<dbReference type="Proteomes" id="UP000485058">
    <property type="component" value="Unassembled WGS sequence"/>
</dbReference>
<accession>A0A699ZK46</accession>
<reference evidence="2 3" key="1">
    <citation type="submission" date="2020-02" db="EMBL/GenBank/DDBJ databases">
        <title>Draft genome sequence of Haematococcus lacustris strain NIES-144.</title>
        <authorList>
            <person name="Morimoto D."/>
            <person name="Nakagawa S."/>
            <person name="Yoshida T."/>
            <person name="Sawayama S."/>
        </authorList>
    </citation>
    <scope>NUCLEOTIDE SEQUENCE [LARGE SCALE GENOMIC DNA]</scope>
    <source>
        <strain evidence="2 3">NIES-144</strain>
    </source>
</reference>
<gene>
    <name evidence="2" type="ORF">HaLaN_15805</name>
</gene>
<dbReference type="EMBL" id="BLLF01001380">
    <property type="protein sequence ID" value="GFH18928.1"/>
    <property type="molecule type" value="Genomic_DNA"/>
</dbReference>
<organism evidence="2 3">
    <name type="scientific">Haematococcus lacustris</name>
    <name type="common">Green alga</name>
    <name type="synonym">Haematococcus pluvialis</name>
    <dbReference type="NCBI Taxonomy" id="44745"/>
    <lineage>
        <taxon>Eukaryota</taxon>
        <taxon>Viridiplantae</taxon>
        <taxon>Chlorophyta</taxon>
        <taxon>core chlorophytes</taxon>
        <taxon>Chlorophyceae</taxon>
        <taxon>CS clade</taxon>
        <taxon>Chlamydomonadales</taxon>
        <taxon>Haematococcaceae</taxon>
        <taxon>Haematococcus</taxon>
    </lineage>
</organism>
<keyword evidence="3" id="KW-1185">Reference proteome</keyword>